<dbReference type="EMBL" id="AP026867">
    <property type="protein sequence ID" value="BDS09876.1"/>
    <property type="molecule type" value="Genomic_DNA"/>
</dbReference>
<keyword evidence="1" id="KW-0732">Signal</keyword>
<gene>
    <name evidence="2" type="ORF">AsAng_0005810</name>
</gene>
<accession>A0A916DP05</accession>
<reference evidence="2" key="1">
    <citation type="submission" date="2022-09" db="EMBL/GenBank/DDBJ databases">
        <title>Aureispira anguillicida sp. nov., isolated from Leptocephalus of Japanese eel Anguilla japonica.</title>
        <authorList>
            <person name="Yuasa K."/>
            <person name="Mekata T."/>
            <person name="Ikunari K."/>
        </authorList>
    </citation>
    <scope>NUCLEOTIDE SEQUENCE</scope>
    <source>
        <strain evidence="2">EL160426</strain>
    </source>
</reference>
<protein>
    <submittedName>
        <fullName evidence="2">DUF5686 family protein</fullName>
    </submittedName>
</protein>
<name>A0A916DP05_9BACT</name>
<dbReference type="KEGG" id="aup:AsAng_0005810"/>
<feature type="signal peptide" evidence="1">
    <location>
        <begin position="1"/>
        <end position="21"/>
    </location>
</feature>
<proteinExistence type="predicted"/>
<evidence type="ECO:0000256" key="1">
    <source>
        <dbReference type="SAM" id="SignalP"/>
    </source>
</evidence>
<evidence type="ECO:0000313" key="2">
    <source>
        <dbReference type="EMBL" id="BDS09876.1"/>
    </source>
</evidence>
<evidence type="ECO:0000313" key="3">
    <source>
        <dbReference type="Proteomes" id="UP001060919"/>
    </source>
</evidence>
<dbReference type="InterPro" id="IPR043741">
    <property type="entry name" value="DUF5686"/>
</dbReference>
<dbReference type="Proteomes" id="UP001060919">
    <property type="component" value="Chromosome"/>
</dbReference>
<organism evidence="2 3">
    <name type="scientific">Aureispira anguillae</name>
    <dbReference type="NCBI Taxonomy" id="2864201"/>
    <lineage>
        <taxon>Bacteria</taxon>
        <taxon>Pseudomonadati</taxon>
        <taxon>Bacteroidota</taxon>
        <taxon>Saprospiria</taxon>
        <taxon>Saprospirales</taxon>
        <taxon>Saprospiraceae</taxon>
        <taxon>Aureispira</taxon>
    </lineage>
</organism>
<feature type="chain" id="PRO_5037609771" evidence="1">
    <location>
        <begin position="22"/>
        <end position="454"/>
    </location>
</feature>
<dbReference type="Pfam" id="PF18939">
    <property type="entry name" value="DUF5686"/>
    <property type="match status" value="1"/>
</dbReference>
<dbReference type="AlphaFoldDB" id="A0A916DP05"/>
<keyword evidence="3" id="KW-1185">Reference proteome</keyword>
<dbReference type="RefSeq" id="WP_264791229.1">
    <property type="nucleotide sequence ID" value="NZ_AP026867.1"/>
</dbReference>
<sequence length="454" mass="51977">MINRASYFFLLLVLVAQESLAQPKHQLTIAYTGGQIYQKENAFHASPSNNDSIKRKAKLKKTVETLFPILVSAYIPIGAIELGKYSEILSWNKIEGIRLKLGVRTTEKWNKKIQFHAYAAYGSSDKKWKYKAGFKTLLSSPKDQQATLSVSYQSDLRAIGQYGAQLSHDNIIHSILNDVPLNYLMQVCETLLNYEKHWLNGFYSSIGYHWQQFKSISNGLQFTQNEGKKNSSAFVTSAIRIKSRWKAKKHFEKKPTNPRKKILNASFPTLNFEYTIGIKGLLKGEYNYQHLDFSIQQQVTSFLGATQYQIKASKFFGAIPYPIMTVHLGNESILDNPLAYALVNEFEFVSDAYTSVWVNHHFNGLFFSKIPFVKRLNICSILIFKGMYGVLSKQSSNLYDLPNEISAPNFYAEIGWGFENILKIVRIDFMWRLTHLTALNVRPFGLKISFAPKF</sequence>